<evidence type="ECO:0000313" key="2">
    <source>
        <dbReference type="EMBL" id="MFD1344612.1"/>
    </source>
</evidence>
<accession>A0ABW3ZP54</accession>
<protein>
    <submittedName>
        <fullName evidence="2">Cupin domain-containing protein</fullName>
    </submittedName>
</protein>
<sequence length="113" mass="12366">MSGARVSRAAERDRPNRVIGRDLGTEVTLLLVSIDEIGGGPGLHWHPYDEVFSIQEGRARYTVGDAVIEAGPGDVVFGPAEVPHRFEVIETPFRATDIHLSAEWIQTEVETGD</sequence>
<dbReference type="Pfam" id="PF07883">
    <property type="entry name" value="Cupin_2"/>
    <property type="match status" value="1"/>
</dbReference>
<gene>
    <name evidence="2" type="ORF">ACFQ4E_19430</name>
</gene>
<name>A0ABW3ZP54_9RHOB</name>
<keyword evidence="3" id="KW-1185">Reference proteome</keyword>
<dbReference type="SUPFAM" id="SSF51182">
    <property type="entry name" value="RmlC-like cupins"/>
    <property type="match status" value="1"/>
</dbReference>
<dbReference type="EMBL" id="JBHTMU010000058">
    <property type="protein sequence ID" value="MFD1344612.1"/>
    <property type="molecule type" value="Genomic_DNA"/>
</dbReference>
<dbReference type="InterPro" id="IPR013096">
    <property type="entry name" value="Cupin_2"/>
</dbReference>
<dbReference type="RefSeq" id="WP_386806191.1">
    <property type="nucleotide sequence ID" value="NZ_JBHTMU010000058.1"/>
</dbReference>
<dbReference type="Proteomes" id="UP001597135">
    <property type="component" value="Unassembled WGS sequence"/>
</dbReference>
<reference evidence="3" key="1">
    <citation type="journal article" date="2019" name="Int. J. Syst. Evol. Microbiol.">
        <title>The Global Catalogue of Microorganisms (GCM) 10K type strain sequencing project: providing services to taxonomists for standard genome sequencing and annotation.</title>
        <authorList>
            <consortium name="The Broad Institute Genomics Platform"/>
            <consortium name="The Broad Institute Genome Sequencing Center for Infectious Disease"/>
            <person name="Wu L."/>
            <person name="Ma J."/>
        </authorList>
    </citation>
    <scope>NUCLEOTIDE SEQUENCE [LARGE SCALE GENOMIC DNA]</scope>
    <source>
        <strain evidence="3">CCUG 62953</strain>
    </source>
</reference>
<proteinExistence type="predicted"/>
<evidence type="ECO:0000259" key="1">
    <source>
        <dbReference type="Pfam" id="PF07883"/>
    </source>
</evidence>
<comment type="caution">
    <text evidence="2">The sequence shown here is derived from an EMBL/GenBank/DDBJ whole genome shotgun (WGS) entry which is preliminary data.</text>
</comment>
<dbReference type="Gene3D" id="2.60.120.10">
    <property type="entry name" value="Jelly Rolls"/>
    <property type="match status" value="1"/>
</dbReference>
<evidence type="ECO:0000313" key="3">
    <source>
        <dbReference type="Proteomes" id="UP001597135"/>
    </source>
</evidence>
<organism evidence="2 3">
    <name type="scientific">Litorisediminicola beolgyonensis</name>
    <dbReference type="NCBI Taxonomy" id="1173614"/>
    <lineage>
        <taxon>Bacteria</taxon>
        <taxon>Pseudomonadati</taxon>
        <taxon>Pseudomonadota</taxon>
        <taxon>Alphaproteobacteria</taxon>
        <taxon>Rhodobacterales</taxon>
        <taxon>Paracoccaceae</taxon>
        <taxon>Litorisediminicola</taxon>
    </lineage>
</organism>
<feature type="domain" description="Cupin type-2" evidence="1">
    <location>
        <begin position="37"/>
        <end position="98"/>
    </location>
</feature>
<dbReference type="InterPro" id="IPR011051">
    <property type="entry name" value="RmlC_Cupin_sf"/>
</dbReference>
<dbReference type="InterPro" id="IPR014710">
    <property type="entry name" value="RmlC-like_jellyroll"/>
</dbReference>